<evidence type="ECO:0000256" key="7">
    <source>
        <dbReference type="ARBA" id="ARBA00022786"/>
    </source>
</evidence>
<dbReference type="GO" id="GO:0016567">
    <property type="term" value="P:protein ubiquitination"/>
    <property type="evidence" value="ECO:0007669"/>
    <property type="project" value="InterPro"/>
</dbReference>
<dbReference type="Proteomes" id="UP001321749">
    <property type="component" value="Unassembled WGS sequence"/>
</dbReference>
<keyword evidence="8" id="KW-0862">Zinc</keyword>
<keyword evidence="4" id="KW-0479">Metal-binding</keyword>
<dbReference type="Pfam" id="PF01485">
    <property type="entry name" value="IBR"/>
    <property type="match status" value="2"/>
</dbReference>
<evidence type="ECO:0000256" key="5">
    <source>
        <dbReference type="ARBA" id="ARBA00022737"/>
    </source>
</evidence>
<dbReference type="PANTHER" id="PTHR11685">
    <property type="entry name" value="RBR FAMILY RING FINGER AND IBR DOMAIN-CONTAINING"/>
    <property type="match status" value="1"/>
</dbReference>
<keyword evidence="5" id="KW-0677">Repeat</keyword>
<dbReference type="InterPro" id="IPR002867">
    <property type="entry name" value="IBR_dom"/>
</dbReference>
<reference evidence="11" key="2">
    <citation type="submission" date="2023-06" db="EMBL/GenBank/DDBJ databases">
        <authorList>
            <consortium name="Lawrence Berkeley National Laboratory"/>
            <person name="Mondo S.J."/>
            <person name="Hensen N."/>
            <person name="Bonometti L."/>
            <person name="Westerberg I."/>
            <person name="Brannstrom I.O."/>
            <person name="Guillou S."/>
            <person name="Cros-Aarteil S."/>
            <person name="Calhoun S."/>
            <person name="Haridas S."/>
            <person name="Kuo A."/>
            <person name="Pangilinan J."/>
            <person name="Riley R."/>
            <person name="Labutti K."/>
            <person name="Andreopoulos B."/>
            <person name="Lipzen A."/>
            <person name="Chen C."/>
            <person name="Yanf M."/>
            <person name="Daum C."/>
            <person name="Ng V."/>
            <person name="Clum A."/>
            <person name="Steindorff A."/>
            <person name="Ohm R."/>
            <person name="Martin F."/>
            <person name="Silar P."/>
            <person name="Natvig D."/>
            <person name="Lalanne C."/>
            <person name="Gautier V."/>
            <person name="Ament-Velasquez S.L."/>
            <person name="Kruys A."/>
            <person name="Hutchinson M.I."/>
            <person name="Powell A.J."/>
            <person name="Barry K."/>
            <person name="Miller A.N."/>
            <person name="Grigoriev I.V."/>
            <person name="Debuchy R."/>
            <person name="Gladieux P."/>
            <person name="Thoren M.H."/>
            <person name="Johannesson H."/>
        </authorList>
    </citation>
    <scope>NUCLEOTIDE SEQUENCE</scope>
    <source>
        <strain evidence="11">PSN324</strain>
    </source>
</reference>
<feature type="domain" description="RING-type" evidence="10">
    <location>
        <begin position="162"/>
        <end position="354"/>
    </location>
</feature>
<comment type="catalytic activity">
    <reaction evidence="1">
        <text>[E2 ubiquitin-conjugating enzyme]-S-ubiquitinyl-L-cysteine + [acceptor protein]-L-lysine = [E2 ubiquitin-conjugating enzyme]-L-cysteine + [acceptor protein]-N(6)-ubiquitinyl-L-lysine.</text>
        <dbReference type="EC" id="2.3.2.31"/>
    </reaction>
</comment>
<evidence type="ECO:0000313" key="11">
    <source>
        <dbReference type="EMBL" id="KAK4467198.1"/>
    </source>
</evidence>
<reference evidence="11" key="1">
    <citation type="journal article" date="2023" name="Mol. Phylogenet. Evol.">
        <title>Genome-scale phylogeny and comparative genomics of the fungal order Sordariales.</title>
        <authorList>
            <person name="Hensen N."/>
            <person name="Bonometti L."/>
            <person name="Westerberg I."/>
            <person name="Brannstrom I.O."/>
            <person name="Guillou S."/>
            <person name="Cros-Aarteil S."/>
            <person name="Calhoun S."/>
            <person name="Haridas S."/>
            <person name="Kuo A."/>
            <person name="Mondo S."/>
            <person name="Pangilinan J."/>
            <person name="Riley R."/>
            <person name="LaButti K."/>
            <person name="Andreopoulos B."/>
            <person name="Lipzen A."/>
            <person name="Chen C."/>
            <person name="Yan M."/>
            <person name="Daum C."/>
            <person name="Ng V."/>
            <person name="Clum A."/>
            <person name="Steindorff A."/>
            <person name="Ohm R.A."/>
            <person name="Martin F."/>
            <person name="Silar P."/>
            <person name="Natvig D.O."/>
            <person name="Lalanne C."/>
            <person name="Gautier V."/>
            <person name="Ament-Velasquez S.L."/>
            <person name="Kruys A."/>
            <person name="Hutchinson M.I."/>
            <person name="Powell A.J."/>
            <person name="Barry K."/>
            <person name="Miller A.N."/>
            <person name="Grigoriev I.V."/>
            <person name="Debuchy R."/>
            <person name="Gladieux P."/>
            <person name="Hiltunen Thoren M."/>
            <person name="Johannesson H."/>
        </authorList>
    </citation>
    <scope>NUCLEOTIDE SEQUENCE</scope>
    <source>
        <strain evidence="11">PSN324</strain>
    </source>
</reference>
<dbReference type="EMBL" id="MU864928">
    <property type="protein sequence ID" value="KAK4467198.1"/>
    <property type="molecule type" value="Genomic_DNA"/>
</dbReference>
<dbReference type="InterPro" id="IPR031127">
    <property type="entry name" value="E3_UB_ligase_RBR"/>
</dbReference>
<comment type="caution">
    <text evidence="11">The sequence shown here is derived from an EMBL/GenBank/DDBJ whole genome shotgun (WGS) entry which is preliminary data.</text>
</comment>
<evidence type="ECO:0000256" key="4">
    <source>
        <dbReference type="ARBA" id="ARBA00022723"/>
    </source>
</evidence>
<feature type="region of interest" description="Disordered" evidence="9">
    <location>
        <begin position="105"/>
        <end position="134"/>
    </location>
</feature>
<keyword evidence="3" id="KW-0808">Transferase</keyword>
<dbReference type="PROSITE" id="PS00518">
    <property type="entry name" value="ZF_RING_1"/>
    <property type="match status" value="1"/>
</dbReference>
<protein>
    <recommendedName>
        <fullName evidence="2">RBR-type E3 ubiquitin transferase</fullName>
        <ecNumber evidence="2">2.3.2.31</ecNumber>
    </recommendedName>
</protein>
<name>A0AAV9I4B1_9PEZI</name>
<evidence type="ECO:0000256" key="6">
    <source>
        <dbReference type="ARBA" id="ARBA00022771"/>
    </source>
</evidence>
<gene>
    <name evidence="11" type="ORF">QBC42DRAFT_257977</name>
</gene>
<keyword evidence="7" id="KW-0833">Ubl conjugation pathway</keyword>
<accession>A0AAV9I4B1</accession>
<dbReference type="InterPro" id="IPR017907">
    <property type="entry name" value="Znf_RING_CS"/>
</dbReference>
<keyword evidence="6" id="KW-0863">Zinc-finger</keyword>
<dbReference type="SUPFAM" id="SSF57850">
    <property type="entry name" value="RING/U-box"/>
    <property type="match status" value="2"/>
</dbReference>
<dbReference type="GO" id="GO:0061630">
    <property type="term" value="F:ubiquitin protein ligase activity"/>
    <property type="evidence" value="ECO:0007669"/>
    <property type="project" value="UniProtKB-EC"/>
</dbReference>
<dbReference type="EC" id="2.3.2.31" evidence="2"/>
<sequence>MNGIGGIENENFRLLIQIQLDDLDSLLQAGETGLGNDASQSAALKLYRAELLEHAQILADGAMCASLSRAAVADSSAIRAAVQAENQAIQDRRLAEALSRGETIPADSISSAPAAPPQSLHPSRRPQAASSTPSQDFLFGARSSAWASSSQVPRLQSKSATQGKPCVACGDVIPQSDVLTCPPPCTHGYCRECLESLFKAAMTDESLFPPRCCSTPISIETASRYLPRSVVNDFLEKRVEFSTPNRTYCYQPTCSAFIRPENIFRTVATCTKCGDRTCTICKSRSHPGQAECPEDPSVRQMAEIAAQNGWQKCRPCGRYIELDTGCNHMTCPCGAQFCYVCGQRWKGCSCPQWQEERLISRAAVIVDRNHDAFLGAAQRRALLERERRNLMANHQCQHRSWGYRSGPNQCEECHDELPSYIYECQQCQILACRRCRHNRLS</sequence>
<evidence type="ECO:0000256" key="2">
    <source>
        <dbReference type="ARBA" id="ARBA00012251"/>
    </source>
</evidence>
<dbReference type="InterPro" id="IPR044066">
    <property type="entry name" value="TRIAD_supradom"/>
</dbReference>
<evidence type="ECO:0000256" key="1">
    <source>
        <dbReference type="ARBA" id="ARBA00001798"/>
    </source>
</evidence>
<proteinExistence type="predicted"/>
<evidence type="ECO:0000313" key="12">
    <source>
        <dbReference type="Proteomes" id="UP001321749"/>
    </source>
</evidence>
<dbReference type="PROSITE" id="PS51873">
    <property type="entry name" value="TRIAD"/>
    <property type="match status" value="1"/>
</dbReference>
<evidence type="ECO:0000256" key="3">
    <source>
        <dbReference type="ARBA" id="ARBA00022679"/>
    </source>
</evidence>
<feature type="compositionally biased region" description="Low complexity" evidence="9">
    <location>
        <begin position="105"/>
        <end position="121"/>
    </location>
</feature>
<dbReference type="AlphaFoldDB" id="A0AAV9I4B1"/>
<organism evidence="11 12">
    <name type="scientific">Cladorrhinum samala</name>
    <dbReference type="NCBI Taxonomy" id="585594"/>
    <lineage>
        <taxon>Eukaryota</taxon>
        <taxon>Fungi</taxon>
        <taxon>Dikarya</taxon>
        <taxon>Ascomycota</taxon>
        <taxon>Pezizomycotina</taxon>
        <taxon>Sordariomycetes</taxon>
        <taxon>Sordariomycetidae</taxon>
        <taxon>Sordariales</taxon>
        <taxon>Podosporaceae</taxon>
        <taxon>Cladorrhinum</taxon>
    </lineage>
</organism>
<evidence type="ECO:0000256" key="8">
    <source>
        <dbReference type="ARBA" id="ARBA00022833"/>
    </source>
</evidence>
<dbReference type="CDD" id="cd22584">
    <property type="entry name" value="Rcat_RBR_unk"/>
    <property type="match status" value="1"/>
</dbReference>
<dbReference type="GO" id="GO:0008270">
    <property type="term" value="F:zinc ion binding"/>
    <property type="evidence" value="ECO:0007669"/>
    <property type="project" value="UniProtKB-KW"/>
</dbReference>
<dbReference type="Gene3D" id="1.20.120.1750">
    <property type="match status" value="1"/>
</dbReference>
<keyword evidence="12" id="KW-1185">Reference proteome</keyword>
<evidence type="ECO:0000256" key="9">
    <source>
        <dbReference type="SAM" id="MobiDB-lite"/>
    </source>
</evidence>
<dbReference type="CDD" id="cd20335">
    <property type="entry name" value="BRcat_RBR"/>
    <property type="match status" value="1"/>
</dbReference>
<evidence type="ECO:0000259" key="10">
    <source>
        <dbReference type="PROSITE" id="PS51873"/>
    </source>
</evidence>